<dbReference type="OrthoDB" id="424364at2759"/>
<evidence type="ECO:0000256" key="2">
    <source>
        <dbReference type="SAM" id="Phobius"/>
    </source>
</evidence>
<name>A0A9P1CI33_9DINO</name>
<reference evidence="4" key="1">
    <citation type="submission" date="2022-10" db="EMBL/GenBank/DDBJ databases">
        <authorList>
            <person name="Chen Y."/>
            <person name="Dougan E. K."/>
            <person name="Chan C."/>
            <person name="Rhodes N."/>
            <person name="Thang M."/>
        </authorList>
    </citation>
    <scope>NUCLEOTIDE SEQUENCE</scope>
</reference>
<keyword evidence="2" id="KW-1133">Transmembrane helix</keyword>
<keyword evidence="6" id="KW-1185">Reference proteome</keyword>
<feature type="region of interest" description="Disordered" evidence="1">
    <location>
        <begin position="160"/>
        <end position="208"/>
    </location>
</feature>
<keyword evidence="3" id="KW-0732">Signal</keyword>
<accession>A0A9P1CI33</accession>
<evidence type="ECO:0000256" key="1">
    <source>
        <dbReference type="SAM" id="MobiDB-lite"/>
    </source>
</evidence>
<evidence type="ECO:0000256" key="3">
    <source>
        <dbReference type="SAM" id="SignalP"/>
    </source>
</evidence>
<keyword evidence="2" id="KW-0472">Membrane</keyword>
<feature type="chain" id="PRO_5043270449" evidence="3">
    <location>
        <begin position="26"/>
        <end position="406"/>
    </location>
</feature>
<keyword evidence="2" id="KW-0812">Transmembrane</keyword>
<dbReference type="AlphaFoldDB" id="A0A9P1CI33"/>
<proteinExistence type="predicted"/>
<protein>
    <submittedName>
        <fullName evidence="4">Uncharacterized protein</fullName>
    </submittedName>
</protein>
<evidence type="ECO:0000313" key="5">
    <source>
        <dbReference type="EMBL" id="CAL1144448.1"/>
    </source>
</evidence>
<feature type="signal peptide" evidence="3">
    <location>
        <begin position="1"/>
        <end position="25"/>
    </location>
</feature>
<dbReference type="EMBL" id="CAMXCT020001548">
    <property type="protein sequence ID" value="CAL1144448.1"/>
    <property type="molecule type" value="Genomic_DNA"/>
</dbReference>
<dbReference type="EMBL" id="CAMXCT010001548">
    <property type="protein sequence ID" value="CAI3991073.1"/>
    <property type="molecule type" value="Genomic_DNA"/>
</dbReference>
<comment type="caution">
    <text evidence="4">The sequence shown here is derived from an EMBL/GenBank/DDBJ whole genome shotgun (WGS) entry which is preliminary data.</text>
</comment>
<dbReference type="EMBL" id="CAMXCT030001548">
    <property type="protein sequence ID" value="CAL4778385.1"/>
    <property type="molecule type" value="Genomic_DNA"/>
</dbReference>
<sequence length="406" mass="44061">MLGRSAWTTALTAWFLVLSVSKAETEDPLDSTCEESDDLRVSLLQSSLQVAKASVKENIENIEKIENIENIENIDRNASIEAVKQHSRMLSPYVEASDHVKMLAQKHLSLVLQLMLPTEKTALNGIPALLVFMLAGLVMALFVVQLIGVMFDDRSKEAQPFQPGHRYGHGYPQAPSTTGQGSLPPMTLPGTPPSRASMGPATAPSTVQNLPQRETLGTGSRQSQAPNPAQMCPAMIVPHADANFAIPNAGLNALITGLTGSLDGPVAVIGAQTNKPLLYARFKDVKDKRWLQLSTTSNSRFPHCCAGPLEVASDAMVEIRGPRGDRFGTLEKGHDATWYMHRAEGPLVHRVYMMNGQMVAMDRSLMAGTGMFTPTAFELTVSPGRDPLLTLVSMLIIILTSPDIRR</sequence>
<feature type="transmembrane region" description="Helical" evidence="2">
    <location>
        <begin position="128"/>
        <end position="151"/>
    </location>
</feature>
<organism evidence="4">
    <name type="scientific">Cladocopium goreaui</name>
    <dbReference type="NCBI Taxonomy" id="2562237"/>
    <lineage>
        <taxon>Eukaryota</taxon>
        <taxon>Sar</taxon>
        <taxon>Alveolata</taxon>
        <taxon>Dinophyceae</taxon>
        <taxon>Suessiales</taxon>
        <taxon>Symbiodiniaceae</taxon>
        <taxon>Cladocopium</taxon>
    </lineage>
</organism>
<reference evidence="5" key="2">
    <citation type="submission" date="2024-04" db="EMBL/GenBank/DDBJ databases">
        <authorList>
            <person name="Chen Y."/>
            <person name="Shah S."/>
            <person name="Dougan E. K."/>
            <person name="Thang M."/>
            <person name="Chan C."/>
        </authorList>
    </citation>
    <scope>NUCLEOTIDE SEQUENCE [LARGE SCALE GENOMIC DNA]</scope>
</reference>
<evidence type="ECO:0000313" key="6">
    <source>
        <dbReference type="Proteomes" id="UP001152797"/>
    </source>
</evidence>
<evidence type="ECO:0000313" key="4">
    <source>
        <dbReference type="EMBL" id="CAI3991073.1"/>
    </source>
</evidence>
<gene>
    <name evidence="4" type="ORF">C1SCF055_LOCUS18008</name>
</gene>
<dbReference type="Proteomes" id="UP001152797">
    <property type="component" value="Unassembled WGS sequence"/>
</dbReference>